<name>A0A1G7XRZ9_9SPHI</name>
<evidence type="ECO:0000313" key="2">
    <source>
        <dbReference type="Proteomes" id="UP000199705"/>
    </source>
</evidence>
<reference evidence="2" key="1">
    <citation type="submission" date="2016-10" db="EMBL/GenBank/DDBJ databases">
        <authorList>
            <person name="Varghese N."/>
            <person name="Submissions S."/>
        </authorList>
    </citation>
    <scope>NUCLEOTIDE SEQUENCE [LARGE SCALE GENOMIC DNA]</scope>
    <source>
        <strain evidence="2">Gh-67</strain>
    </source>
</reference>
<organism evidence="1 2">
    <name type="scientific">Mucilaginibacter gossypii</name>
    <dbReference type="NCBI Taxonomy" id="551996"/>
    <lineage>
        <taxon>Bacteria</taxon>
        <taxon>Pseudomonadati</taxon>
        <taxon>Bacteroidota</taxon>
        <taxon>Sphingobacteriia</taxon>
        <taxon>Sphingobacteriales</taxon>
        <taxon>Sphingobacteriaceae</taxon>
        <taxon>Mucilaginibacter</taxon>
    </lineage>
</organism>
<dbReference type="Proteomes" id="UP000199705">
    <property type="component" value="Unassembled WGS sequence"/>
</dbReference>
<dbReference type="RefSeq" id="WP_090532114.1">
    <property type="nucleotide sequence ID" value="NZ_CP071878.2"/>
</dbReference>
<evidence type="ECO:0000313" key="1">
    <source>
        <dbReference type="EMBL" id="SDG86901.1"/>
    </source>
</evidence>
<gene>
    <name evidence="1" type="ORF">SAMN05192573_105151</name>
</gene>
<dbReference type="Pfam" id="PF10670">
    <property type="entry name" value="DUF4198"/>
    <property type="match status" value="1"/>
</dbReference>
<keyword evidence="2" id="KW-1185">Reference proteome</keyword>
<dbReference type="EMBL" id="FNCG01000005">
    <property type="protein sequence ID" value="SDG86901.1"/>
    <property type="molecule type" value="Genomic_DNA"/>
</dbReference>
<accession>A0A1G7XRZ9</accession>
<dbReference type="STRING" id="551996.SAMN05192573_105151"/>
<sequence>MKRTSIFIIILLLMIGFAASSQDFFLLPHNFYVHKGDKLNLHLLSGNEFKPENEFKLATAKATKFMLYEGSKKTDLSKVSNSADSSLLVYELQNSGLALFELVRDDETESERNKFIRALESEGLDKMAEEARASSQQYFVEKYHQSSKTLISVDKANGKDFDKPLGEEYEIVIQQNPYKSSYGDDVTAQVLFRGKPMKDAVVMQYVRTLNGTIVPQKLLSDSNGLVFFKLSREGVYMVSSTHVEPSQDKKADYENWSTTFTFAFSNTDDVPNSYREFGFGNKH</sequence>
<proteinExistence type="predicted"/>
<dbReference type="InterPro" id="IPR019613">
    <property type="entry name" value="DUF4198"/>
</dbReference>
<dbReference type="AlphaFoldDB" id="A0A1G7XRZ9"/>
<protein>
    <submittedName>
        <fullName evidence="1">Uncharacterized conserved protein, contains GH25 family domain</fullName>
    </submittedName>
</protein>